<dbReference type="AlphaFoldDB" id="A0A2X1ULK6"/>
<accession>A0A2X1ULK6</accession>
<name>A0A2X1ULK6_9BURK</name>
<dbReference type="RefSeq" id="WP_113062522.1">
    <property type="nucleotide sequence ID" value="NZ_UATH01000001.1"/>
</dbReference>
<protein>
    <submittedName>
        <fullName evidence="1">Uncharacterized protein</fullName>
    </submittedName>
</protein>
<proteinExistence type="predicted"/>
<organism evidence="1 2">
    <name type="scientific">Oligella urethralis</name>
    <dbReference type="NCBI Taxonomy" id="90245"/>
    <lineage>
        <taxon>Bacteria</taxon>
        <taxon>Pseudomonadati</taxon>
        <taxon>Pseudomonadota</taxon>
        <taxon>Betaproteobacteria</taxon>
        <taxon>Burkholderiales</taxon>
        <taxon>Alcaligenaceae</taxon>
        <taxon>Oligella</taxon>
    </lineage>
</organism>
<sequence length="189" mass="21508">MTKAKKIEQTIEKNIINLSDKTVSYENSLHSVLSMAIEHAMLTGSNSVINNVIVKLATTERRINGKQQPLLSNHMLNKLKHYLAFHTGFLSINTNKDTMQKYPTLVNSGVKQGEQCSPQDLDKLLKGLELLRDWKMPKELKQKKSLYELALAFYKSNLAKAEAKDLDDRDLKTFNLLIQSFNALSDLEE</sequence>
<gene>
    <name evidence="1" type="ORF">NCTC11009_01259</name>
</gene>
<evidence type="ECO:0000313" key="2">
    <source>
        <dbReference type="Proteomes" id="UP000250242"/>
    </source>
</evidence>
<dbReference type="Proteomes" id="UP000250242">
    <property type="component" value="Unassembled WGS sequence"/>
</dbReference>
<evidence type="ECO:0000313" key="1">
    <source>
        <dbReference type="EMBL" id="SPY08042.1"/>
    </source>
</evidence>
<dbReference type="EMBL" id="UATH01000001">
    <property type="protein sequence ID" value="SPY08042.1"/>
    <property type="molecule type" value="Genomic_DNA"/>
</dbReference>
<reference evidence="1 2" key="1">
    <citation type="submission" date="2018-06" db="EMBL/GenBank/DDBJ databases">
        <authorList>
            <consortium name="Pathogen Informatics"/>
            <person name="Doyle S."/>
        </authorList>
    </citation>
    <scope>NUCLEOTIDE SEQUENCE [LARGE SCALE GENOMIC DNA]</scope>
    <source>
        <strain evidence="1 2">NCTC11009</strain>
    </source>
</reference>